<organism evidence="1 2">
    <name type="scientific">Aphanocapsa feldmannii 277cV</name>
    <dbReference type="NCBI Taxonomy" id="2507553"/>
    <lineage>
        <taxon>Bacteria</taxon>
        <taxon>Bacillati</taxon>
        <taxon>Cyanobacteriota</taxon>
        <taxon>Cyanophyceae</taxon>
        <taxon>Oscillatoriophycideae</taxon>
        <taxon>Chroococcales</taxon>
        <taxon>Microcystaceae</taxon>
        <taxon>Aphanocapsa</taxon>
    </lineage>
</organism>
<dbReference type="AlphaFoldDB" id="A0A524RPL5"/>
<reference evidence="1 2" key="1">
    <citation type="journal article" date="2019" name="mSystems">
        <title>Life at home and on the roam: Genomic adaptions reflect the dual lifestyle of an intracellular, facultative symbiont.</title>
        <authorList>
            <person name="Burgsdorf I."/>
        </authorList>
    </citation>
    <scope>NUCLEOTIDE SEQUENCE [LARGE SCALE GENOMIC DNA]</scope>
    <source>
        <strain evidence="1">277cV</strain>
    </source>
</reference>
<dbReference type="EMBL" id="SRMO01000050">
    <property type="protein sequence ID" value="TGG93777.1"/>
    <property type="molecule type" value="Genomic_DNA"/>
</dbReference>
<evidence type="ECO:0000313" key="2">
    <source>
        <dbReference type="Proteomes" id="UP000317990"/>
    </source>
</evidence>
<protein>
    <submittedName>
        <fullName evidence="1">Uncharacterized protein</fullName>
    </submittedName>
</protein>
<accession>A0A524RPL5</accession>
<gene>
    <name evidence="1" type="ORF">ERJ67_03935</name>
</gene>
<name>A0A524RPL5_9CHRO</name>
<sequence length="80" mass="8945">MAHRPVAYRVHLQLRGGHTQVVRFADLERFQAWYGGPFSRSPGGQLVEVPLLEFPDEFLVVRPDAVVAVRVESEDGGLTD</sequence>
<evidence type="ECO:0000313" key="1">
    <source>
        <dbReference type="EMBL" id="TGG93777.1"/>
    </source>
</evidence>
<proteinExistence type="predicted"/>
<dbReference type="Proteomes" id="UP000317990">
    <property type="component" value="Unassembled WGS sequence"/>
</dbReference>
<comment type="caution">
    <text evidence="1">The sequence shown here is derived from an EMBL/GenBank/DDBJ whole genome shotgun (WGS) entry which is preliminary data.</text>
</comment>